<evidence type="ECO:0000259" key="4">
    <source>
        <dbReference type="PROSITE" id="PS50901"/>
    </source>
</evidence>
<dbReference type="Gene3D" id="3.40.50.300">
    <property type="entry name" value="P-loop containing nucleotide triphosphate hydrolases"/>
    <property type="match status" value="1"/>
</dbReference>
<dbReference type="RefSeq" id="WP_061082369.1">
    <property type="nucleotide sequence ID" value="NZ_JAAXPG010000021.1"/>
</dbReference>
<protein>
    <submittedName>
        <fullName evidence="5">Cell division protein FtsK</fullName>
    </submittedName>
</protein>
<dbReference type="PANTHER" id="PTHR22683:SF41">
    <property type="entry name" value="DNA TRANSLOCASE FTSK"/>
    <property type="match status" value="1"/>
</dbReference>
<feature type="binding site" evidence="3">
    <location>
        <begin position="185"/>
        <end position="192"/>
    </location>
    <ligand>
        <name>ATP</name>
        <dbReference type="ChEBI" id="CHEBI:30616"/>
    </ligand>
</feature>
<dbReference type="InterPro" id="IPR002543">
    <property type="entry name" value="FtsK_dom"/>
</dbReference>
<dbReference type="GO" id="GO:0051301">
    <property type="term" value="P:cell division"/>
    <property type="evidence" value="ECO:0007669"/>
    <property type="project" value="UniProtKB-KW"/>
</dbReference>
<dbReference type="Proteomes" id="UP000553209">
    <property type="component" value="Unassembled WGS sequence"/>
</dbReference>
<evidence type="ECO:0000313" key="5">
    <source>
        <dbReference type="EMBL" id="NKZ00135.1"/>
    </source>
</evidence>
<keyword evidence="5" id="KW-0131">Cell cycle</keyword>
<dbReference type="GO" id="GO:0003677">
    <property type="term" value="F:DNA binding"/>
    <property type="evidence" value="ECO:0007669"/>
    <property type="project" value="InterPro"/>
</dbReference>
<dbReference type="SUPFAM" id="SSF52540">
    <property type="entry name" value="P-loop containing nucleoside triphosphate hydrolases"/>
    <property type="match status" value="1"/>
</dbReference>
<dbReference type="EMBL" id="JAAXPG010000021">
    <property type="protein sequence ID" value="NKZ00135.1"/>
    <property type="molecule type" value="Genomic_DNA"/>
</dbReference>
<feature type="domain" description="FtsK" evidence="4">
    <location>
        <begin position="168"/>
        <end position="355"/>
    </location>
</feature>
<sequence length="446" mass="48872">MFPEILWAVPPAAAAVPLSAAAWHHWSPTTWSYGPGLVGSALRVYLTWEHVSQGCGLSHTRRKTKVKGGIQRVSVEKKPRLSRFRPTPFGFRVRARLHDGQTPDDYAQALTRLAHAWRVHSVRLRTSGPGWVELAASRRDPLGTVTNPGPLAADWELLKVRMGTLETGDPWIIDFRAVPHWLIMGATQSGKSTDINALVYQLAPQPVALAGLDLKGGVELTPYVRRMSKLATTRTECAGLLDDLMTMLTDRMTLCREAGVRNIWQLPEKARPTPVVTVVDEVAELYLMTDKSEKDEIARTSTLLLRNAQLGRAFGLYLVVAGQRVGSDLGPGVTALRAQITGRICHRVNDGETAKMALGDLAPDSLSAALKIPAEMPGVAVTVGSDGRWYRGRSDLTTEQMAEEASAEFAHMAPAWDLLVAGEVRTTEDLVPVDAVDWDRLEEELS</sequence>
<keyword evidence="6" id="KW-1185">Reference proteome</keyword>
<name>A0A7X6RRQ8_9ACTN</name>
<comment type="caution">
    <text evidence="5">The sequence shown here is derived from an EMBL/GenBank/DDBJ whole genome shotgun (WGS) entry which is preliminary data.</text>
</comment>
<dbReference type="PANTHER" id="PTHR22683">
    <property type="entry name" value="SPORULATION PROTEIN RELATED"/>
    <property type="match status" value="1"/>
</dbReference>
<gene>
    <name evidence="5" type="ORF">HGB44_21040</name>
</gene>
<evidence type="ECO:0000256" key="1">
    <source>
        <dbReference type="ARBA" id="ARBA00022741"/>
    </source>
</evidence>
<keyword evidence="5" id="KW-0132">Cell division</keyword>
<keyword evidence="2 3" id="KW-0067">ATP-binding</keyword>
<accession>A0A7X6RRQ8</accession>
<dbReference type="InterPro" id="IPR027417">
    <property type="entry name" value="P-loop_NTPase"/>
</dbReference>
<keyword evidence="1 3" id="KW-0547">Nucleotide-binding</keyword>
<dbReference type="AlphaFoldDB" id="A0A7X6RRQ8"/>
<evidence type="ECO:0000313" key="6">
    <source>
        <dbReference type="Proteomes" id="UP000553209"/>
    </source>
</evidence>
<organism evidence="5 6">
    <name type="scientific">Nocardiopsis alborubida</name>
    <dbReference type="NCBI Taxonomy" id="146802"/>
    <lineage>
        <taxon>Bacteria</taxon>
        <taxon>Bacillati</taxon>
        <taxon>Actinomycetota</taxon>
        <taxon>Actinomycetes</taxon>
        <taxon>Streptosporangiales</taxon>
        <taxon>Nocardiopsidaceae</taxon>
        <taxon>Nocardiopsis</taxon>
    </lineage>
</organism>
<dbReference type="PROSITE" id="PS50901">
    <property type="entry name" value="FTSK"/>
    <property type="match status" value="1"/>
</dbReference>
<reference evidence="5 6" key="1">
    <citation type="submission" date="2020-04" db="EMBL/GenBank/DDBJ databases">
        <title>MicrobeNet Type strains.</title>
        <authorList>
            <person name="Nicholson A.C."/>
        </authorList>
    </citation>
    <scope>NUCLEOTIDE SEQUENCE [LARGE SCALE GENOMIC DNA]</scope>
    <source>
        <strain evidence="5 6">ATCC 23612</strain>
    </source>
</reference>
<evidence type="ECO:0000256" key="2">
    <source>
        <dbReference type="ARBA" id="ARBA00022840"/>
    </source>
</evidence>
<proteinExistence type="predicted"/>
<dbReference type="GO" id="GO:0005524">
    <property type="term" value="F:ATP binding"/>
    <property type="evidence" value="ECO:0007669"/>
    <property type="project" value="UniProtKB-UniRule"/>
</dbReference>
<dbReference type="InterPro" id="IPR050206">
    <property type="entry name" value="FtsK/SpoIIIE/SftA"/>
</dbReference>
<dbReference type="Pfam" id="PF01580">
    <property type="entry name" value="FtsK_SpoIIIE"/>
    <property type="match status" value="2"/>
</dbReference>
<evidence type="ECO:0000256" key="3">
    <source>
        <dbReference type="PROSITE-ProRule" id="PRU00289"/>
    </source>
</evidence>